<evidence type="ECO:0000256" key="10">
    <source>
        <dbReference type="ARBA" id="ARBA00023224"/>
    </source>
</evidence>
<keyword evidence="6" id="KW-0297">G-protein coupled receptor</keyword>
<feature type="transmembrane region" description="Helical" evidence="11">
    <location>
        <begin position="48"/>
        <end position="70"/>
    </location>
</feature>
<evidence type="ECO:0000256" key="5">
    <source>
        <dbReference type="ARBA" id="ARBA00022989"/>
    </source>
</evidence>
<protein>
    <recommendedName>
        <fullName evidence="12">G-protein coupled receptors family 1 profile domain-containing protein</fullName>
    </recommendedName>
</protein>
<dbReference type="GO" id="GO:0005886">
    <property type="term" value="C:plasma membrane"/>
    <property type="evidence" value="ECO:0007669"/>
    <property type="project" value="UniProtKB-SubCell"/>
</dbReference>
<evidence type="ECO:0000313" key="14">
    <source>
        <dbReference type="Proteomes" id="UP001497623"/>
    </source>
</evidence>
<feature type="domain" description="G-protein coupled receptors family 1 profile" evidence="12">
    <location>
        <begin position="61"/>
        <end position="324"/>
    </location>
</feature>
<accession>A0AAV2R327</accession>
<comment type="subcellular location">
    <subcellularLocation>
        <location evidence="1">Cell membrane</location>
        <topology evidence="1">Multi-pass membrane protein</topology>
    </subcellularLocation>
</comment>
<evidence type="ECO:0000256" key="4">
    <source>
        <dbReference type="ARBA" id="ARBA00022692"/>
    </source>
</evidence>
<dbReference type="Gene3D" id="1.20.1070.10">
    <property type="entry name" value="Rhodopsin 7-helix transmembrane proteins"/>
    <property type="match status" value="1"/>
</dbReference>
<dbReference type="PANTHER" id="PTHR11866">
    <property type="entry name" value="G-PROTEIN COUPLED RECEPTOR FAMILY 1 MEMBER"/>
    <property type="match status" value="1"/>
</dbReference>
<comment type="similarity">
    <text evidence="2">Belongs to the G-protein coupled receptor 1 family.</text>
</comment>
<keyword evidence="3" id="KW-1003">Cell membrane</keyword>
<keyword evidence="7 11" id="KW-0472">Membrane</keyword>
<evidence type="ECO:0000256" key="1">
    <source>
        <dbReference type="ARBA" id="ARBA00004651"/>
    </source>
</evidence>
<evidence type="ECO:0000256" key="2">
    <source>
        <dbReference type="ARBA" id="ARBA00010663"/>
    </source>
</evidence>
<keyword evidence="10" id="KW-0807">Transducer</keyword>
<feature type="transmembrane region" description="Helical" evidence="11">
    <location>
        <begin position="218"/>
        <end position="242"/>
    </location>
</feature>
<name>A0AAV2R327_MEGNR</name>
<feature type="transmembrane region" description="Helical" evidence="11">
    <location>
        <begin position="263"/>
        <end position="283"/>
    </location>
</feature>
<comment type="caution">
    <text evidence="13">The sequence shown here is derived from an EMBL/GenBank/DDBJ whole genome shotgun (WGS) entry which is preliminary data.</text>
</comment>
<evidence type="ECO:0000256" key="11">
    <source>
        <dbReference type="SAM" id="Phobius"/>
    </source>
</evidence>
<dbReference type="InterPro" id="IPR000276">
    <property type="entry name" value="GPCR_Rhodpsn"/>
</dbReference>
<dbReference type="GO" id="GO:0004930">
    <property type="term" value="F:G protein-coupled receptor activity"/>
    <property type="evidence" value="ECO:0007669"/>
    <property type="project" value="UniProtKB-KW"/>
</dbReference>
<dbReference type="EMBL" id="CAXKWB010013080">
    <property type="protein sequence ID" value="CAL4106519.1"/>
    <property type="molecule type" value="Genomic_DNA"/>
</dbReference>
<evidence type="ECO:0000313" key="13">
    <source>
        <dbReference type="EMBL" id="CAL4106519.1"/>
    </source>
</evidence>
<keyword evidence="4 11" id="KW-0812">Transmembrane</keyword>
<dbReference type="CDD" id="cd14981">
    <property type="entry name" value="7tmA_Prostanoid_R"/>
    <property type="match status" value="1"/>
</dbReference>
<keyword evidence="8" id="KW-0675">Receptor</keyword>
<evidence type="ECO:0000256" key="9">
    <source>
        <dbReference type="ARBA" id="ARBA00023180"/>
    </source>
</evidence>
<evidence type="ECO:0000256" key="8">
    <source>
        <dbReference type="ARBA" id="ARBA00023170"/>
    </source>
</evidence>
<evidence type="ECO:0000256" key="6">
    <source>
        <dbReference type="ARBA" id="ARBA00023040"/>
    </source>
</evidence>
<feature type="transmembrane region" description="Helical" evidence="11">
    <location>
        <begin position="82"/>
        <end position="101"/>
    </location>
</feature>
<organism evidence="13 14">
    <name type="scientific">Meganyctiphanes norvegica</name>
    <name type="common">Northern krill</name>
    <name type="synonym">Thysanopoda norvegica</name>
    <dbReference type="NCBI Taxonomy" id="48144"/>
    <lineage>
        <taxon>Eukaryota</taxon>
        <taxon>Metazoa</taxon>
        <taxon>Ecdysozoa</taxon>
        <taxon>Arthropoda</taxon>
        <taxon>Crustacea</taxon>
        <taxon>Multicrustacea</taxon>
        <taxon>Malacostraca</taxon>
        <taxon>Eumalacostraca</taxon>
        <taxon>Eucarida</taxon>
        <taxon>Euphausiacea</taxon>
        <taxon>Euphausiidae</taxon>
        <taxon>Meganyctiphanes</taxon>
    </lineage>
</organism>
<feature type="transmembrane region" description="Helical" evidence="11">
    <location>
        <begin position="121"/>
        <end position="143"/>
    </location>
</feature>
<evidence type="ECO:0000259" key="12">
    <source>
        <dbReference type="PROSITE" id="PS50262"/>
    </source>
</evidence>
<keyword evidence="14" id="KW-1185">Reference proteome</keyword>
<sequence length="582" mass="66174">MSYSTTEFSTIVEEIIRVKSDCNTSYTDDELCPGHFNCDQFMGKPNGILFPIILSLCGATGHVIALIYLYGTLRKSNSQKTVFHVLLCTLMWTDLVGKLLTTPTPLLSYSTGTCVSDIMCQYHGTCMIMISSVTHFLVAAMSIERFLGICHGYYYSSNVTPYRVRLILAFIWIYSIIFAILPHIGLGRISLQYPGTWCYVDIHVCPSLPWYHRYYTNFFAAVNLSNLIVLVSCNVLVVGSLMRMRMYPHYQPGGQKSQRQIEMECQMSIVLGFITVIMLISHAPLDLVMFTNQIWPHCQDKSHWPDLLGVRLASINQIADPWMYIILKVLFRSRLWNCCRKTLMGPKWSKRLRKTSFKLTTMIAEPMRKFSNLRTNSPEIIIKSKEMEDFEGNKEHCKEELHSLPQIILERDISSKTKDVDSDSGTGSITGMDIAVVKSNNSLKISHKTNYPSSGSLKDLIDPQQGSRYQAGSFTCSHASELGFMSCRSSMLSKCDTLQSMNHFSPSLLSLYDVMRNTDDCSSHLITNHDKKHSINCCTTSLLFQHEISSTYKYTYVANTDHCQSTLLQEFKKVQSFNRTVP</sequence>
<dbReference type="GO" id="GO:0007204">
    <property type="term" value="P:positive regulation of cytosolic calcium ion concentration"/>
    <property type="evidence" value="ECO:0007669"/>
    <property type="project" value="TreeGrafter"/>
</dbReference>
<gene>
    <name evidence="13" type="ORF">MNOR_LOCUS18349</name>
</gene>
<dbReference type="PANTHER" id="PTHR11866:SF16">
    <property type="entry name" value="PROSTAGLANDIN E2 RECEPTOR EP4 SUBTYPE-LIKE PROTEIN"/>
    <property type="match status" value="1"/>
</dbReference>
<dbReference type="SUPFAM" id="SSF81321">
    <property type="entry name" value="Family A G protein-coupled receptor-like"/>
    <property type="match status" value="1"/>
</dbReference>
<feature type="transmembrane region" description="Helical" evidence="11">
    <location>
        <begin position="164"/>
        <end position="184"/>
    </location>
</feature>
<dbReference type="Proteomes" id="UP001497623">
    <property type="component" value="Unassembled WGS sequence"/>
</dbReference>
<keyword evidence="9" id="KW-0325">Glycoprotein</keyword>
<dbReference type="Pfam" id="PF00001">
    <property type="entry name" value="7tm_1"/>
    <property type="match status" value="1"/>
</dbReference>
<evidence type="ECO:0000256" key="7">
    <source>
        <dbReference type="ARBA" id="ARBA00023136"/>
    </source>
</evidence>
<reference evidence="13 14" key="1">
    <citation type="submission" date="2024-05" db="EMBL/GenBank/DDBJ databases">
        <authorList>
            <person name="Wallberg A."/>
        </authorList>
    </citation>
    <scope>NUCLEOTIDE SEQUENCE [LARGE SCALE GENOMIC DNA]</scope>
</reference>
<evidence type="ECO:0000256" key="3">
    <source>
        <dbReference type="ARBA" id="ARBA00022475"/>
    </source>
</evidence>
<keyword evidence="5 11" id="KW-1133">Transmembrane helix</keyword>
<dbReference type="PRINTS" id="PR01788">
    <property type="entry name" value="PROSTANOIDR"/>
</dbReference>
<dbReference type="PROSITE" id="PS50262">
    <property type="entry name" value="G_PROTEIN_RECEP_F1_2"/>
    <property type="match status" value="1"/>
</dbReference>
<proteinExistence type="inferred from homology"/>
<dbReference type="GO" id="GO:0007189">
    <property type="term" value="P:adenylate cyclase-activating G protein-coupled receptor signaling pathway"/>
    <property type="evidence" value="ECO:0007669"/>
    <property type="project" value="TreeGrafter"/>
</dbReference>
<dbReference type="InterPro" id="IPR008365">
    <property type="entry name" value="Prostanoid_rcpt"/>
</dbReference>
<dbReference type="AlphaFoldDB" id="A0AAV2R327"/>
<dbReference type="InterPro" id="IPR017452">
    <property type="entry name" value="GPCR_Rhodpsn_7TM"/>
</dbReference>